<dbReference type="GeneID" id="10030088"/>
<evidence type="ECO:0000313" key="3">
    <source>
        <dbReference type="Proteomes" id="UP000002669"/>
    </source>
</evidence>
<feature type="transmembrane region" description="Helical" evidence="1">
    <location>
        <begin position="153"/>
        <end position="176"/>
    </location>
</feature>
<dbReference type="AlphaFoldDB" id="E4UQX8"/>
<keyword evidence="3" id="KW-1185">Reference proteome</keyword>
<dbReference type="OrthoDB" id="5553410at2759"/>
<feature type="transmembrane region" description="Helical" evidence="1">
    <location>
        <begin position="114"/>
        <end position="133"/>
    </location>
</feature>
<proteinExistence type="predicted"/>
<dbReference type="Proteomes" id="UP000002669">
    <property type="component" value="Unassembled WGS sequence"/>
</dbReference>
<dbReference type="PANTHER" id="PTHR37783">
    <property type="entry name" value="MEMBRANE PROTEIN, PUTATIVE (AFU_ORTHOLOGUE AFUA_1G04315)-RELATED"/>
    <property type="match status" value="1"/>
</dbReference>
<dbReference type="PANTHER" id="PTHR37783:SF1">
    <property type="entry name" value="MEMBRANE PROTEIN, PUTATIVE (AFU_ORTHOLOGUE AFUA_1G04315)-RELATED"/>
    <property type="match status" value="1"/>
</dbReference>
<name>E4UQX8_ARTGP</name>
<sequence>MDGAEELILYGTVLQDHYLANSFVVIYYLAGVFISFHTPDNLLCITRHQRPITTLITTIAKYQLQAQASPASHSFSYLRHITDTVKSMESNRRKKSNASAVIITEYAMPSPLDWFQIGFILALYVAWIASAWVTPGDATWNLLARYFPGGAEWGLWVVRTGVSLVALAHAFEVVLFDQLRMRRHGVRRWSALWWTWEISCFMEGIRVWNRIDRVIASKKKD</sequence>
<organism evidence="3">
    <name type="scientific">Arthroderma gypseum (strain ATCC MYA-4604 / CBS 118893)</name>
    <name type="common">Microsporum gypseum</name>
    <dbReference type="NCBI Taxonomy" id="535722"/>
    <lineage>
        <taxon>Eukaryota</taxon>
        <taxon>Fungi</taxon>
        <taxon>Dikarya</taxon>
        <taxon>Ascomycota</taxon>
        <taxon>Pezizomycotina</taxon>
        <taxon>Eurotiomycetes</taxon>
        <taxon>Eurotiomycetidae</taxon>
        <taxon>Onygenales</taxon>
        <taxon>Arthrodermataceae</taxon>
        <taxon>Nannizzia</taxon>
    </lineage>
</organism>
<dbReference type="eggNOG" id="ENOG502RK6I">
    <property type="taxonomic scope" value="Eukaryota"/>
</dbReference>
<gene>
    <name evidence="2" type="ORF">MGYG_02316</name>
</gene>
<feature type="transmembrane region" description="Helical" evidence="1">
    <location>
        <begin position="18"/>
        <end position="37"/>
    </location>
</feature>
<accession>E4UQX8</accession>
<evidence type="ECO:0000313" key="2">
    <source>
        <dbReference type="EMBL" id="EFQ99304.1"/>
    </source>
</evidence>
<dbReference type="InParanoid" id="E4UQX8"/>
<dbReference type="HOGENOM" id="CLU_1250381_0_0_1"/>
<keyword evidence="1" id="KW-1133">Transmembrane helix</keyword>
<dbReference type="EMBL" id="DS989823">
    <property type="protein sequence ID" value="EFQ99304.1"/>
    <property type="molecule type" value="Genomic_DNA"/>
</dbReference>
<dbReference type="VEuPathDB" id="FungiDB:MGYG_02316"/>
<evidence type="ECO:0000256" key="1">
    <source>
        <dbReference type="SAM" id="Phobius"/>
    </source>
</evidence>
<protein>
    <submittedName>
        <fullName evidence="2">Uncharacterized protein</fullName>
    </submittedName>
</protein>
<keyword evidence="1" id="KW-0472">Membrane</keyword>
<keyword evidence="1" id="KW-0812">Transmembrane</keyword>
<reference evidence="3" key="1">
    <citation type="journal article" date="2012" name="MBio">
        <title>Comparative genome analysis of Trichophyton rubrum and related dermatophytes reveals candidate genes involved in infection.</title>
        <authorList>
            <person name="Martinez D.A."/>
            <person name="Oliver B.G."/>
            <person name="Graeser Y."/>
            <person name="Goldberg J.M."/>
            <person name="Li W."/>
            <person name="Martinez-Rossi N.M."/>
            <person name="Monod M."/>
            <person name="Shelest E."/>
            <person name="Barton R.C."/>
            <person name="Birch E."/>
            <person name="Brakhage A.A."/>
            <person name="Chen Z."/>
            <person name="Gurr S.J."/>
            <person name="Heiman D."/>
            <person name="Heitman J."/>
            <person name="Kosti I."/>
            <person name="Rossi A."/>
            <person name="Saif S."/>
            <person name="Samalova M."/>
            <person name="Saunders C.W."/>
            <person name="Shea T."/>
            <person name="Summerbell R.C."/>
            <person name="Xu J."/>
            <person name="Young S."/>
            <person name="Zeng Q."/>
            <person name="Birren B.W."/>
            <person name="Cuomo C.A."/>
            <person name="White T.C."/>
        </authorList>
    </citation>
    <scope>NUCLEOTIDE SEQUENCE [LARGE SCALE GENOMIC DNA]</scope>
    <source>
        <strain evidence="3">ATCC MYA-4604 / CBS 118893</strain>
    </source>
</reference>
<dbReference type="RefSeq" id="XP_003174787.1">
    <property type="nucleotide sequence ID" value="XM_003174739.1"/>
</dbReference>